<comment type="caution">
    <text evidence="1">The sequence shown here is derived from an EMBL/GenBank/DDBJ whole genome shotgun (WGS) entry which is preliminary data.</text>
</comment>
<gene>
    <name evidence="1" type="ORF">LCGC14_1472350</name>
</gene>
<evidence type="ECO:0008006" key="2">
    <source>
        <dbReference type="Google" id="ProtNLM"/>
    </source>
</evidence>
<sequence>MSGYWSCPECKRIVWVADNFCSWCGIPIHHPAKHLGMFDQPDTKPNKIASLKPQRDA</sequence>
<evidence type="ECO:0000313" key="1">
    <source>
        <dbReference type="EMBL" id="KKM67309.1"/>
    </source>
</evidence>
<proteinExistence type="predicted"/>
<name>A0A0F9JBZ3_9ZZZZ</name>
<dbReference type="EMBL" id="LAZR01010370">
    <property type="protein sequence ID" value="KKM67309.1"/>
    <property type="molecule type" value="Genomic_DNA"/>
</dbReference>
<reference evidence="1" key="1">
    <citation type="journal article" date="2015" name="Nature">
        <title>Complex archaea that bridge the gap between prokaryotes and eukaryotes.</title>
        <authorList>
            <person name="Spang A."/>
            <person name="Saw J.H."/>
            <person name="Jorgensen S.L."/>
            <person name="Zaremba-Niedzwiedzka K."/>
            <person name="Martijn J."/>
            <person name="Lind A.E."/>
            <person name="van Eijk R."/>
            <person name="Schleper C."/>
            <person name="Guy L."/>
            <person name="Ettema T.J."/>
        </authorList>
    </citation>
    <scope>NUCLEOTIDE SEQUENCE</scope>
</reference>
<accession>A0A0F9JBZ3</accession>
<organism evidence="1">
    <name type="scientific">marine sediment metagenome</name>
    <dbReference type="NCBI Taxonomy" id="412755"/>
    <lineage>
        <taxon>unclassified sequences</taxon>
        <taxon>metagenomes</taxon>
        <taxon>ecological metagenomes</taxon>
    </lineage>
</organism>
<protein>
    <recommendedName>
        <fullName evidence="2">Zinc-ribbon domain-containing protein</fullName>
    </recommendedName>
</protein>
<dbReference type="SUPFAM" id="SSF57889">
    <property type="entry name" value="Cysteine-rich domain"/>
    <property type="match status" value="1"/>
</dbReference>
<dbReference type="InterPro" id="IPR046349">
    <property type="entry name" value="C1-like_sf"/>
</dbReference>
<dbReference type="AlphaFoldDB" id="A0A0F9JBZ3"/>